<evidence type="ECO:0000313" key="2">
    <source>
        <dbReference type="EMBL" id="AEH07888.1"/>
    </source>
</evidence>
<evidence type="ECO:0000256" key="1">
    <source>
        <dbReference type="SAM" id="Phobius"/>
    </source>
</evidence>
<dbReference type="AlphaFoldDB" id="F8B3P7"/>
<proteinExistence type="predicted"/>
<keyword evidence="1" id="KW-1133">Transmembrane helix</keyword>
<dbReference type="Proteomes" id="UP000001549">
    <property type="component" value="Chromosome"/>
</dbReference>
<keyword evidence="3" id="KW-1185">Reference proteome</keyword>
<keyword evidence="1" id="KW-0812">Transmembrane</keyword>
<organism evidence="2 3">
    <name type="scientific">Candidatus Protofrankia datiscae</name>
    <dbReference type="NCBI Taxonomy" id="2716812"/>
    <lineage>
        <taxon>Bacteria</taxon>
        <taxon>Bacillati</taxon>
        <taxon>Actinomycetota</taxon>
        <taxon>Actinomycetes</taxon>
        <taxon>Frankiales</taxon>
        <taxon>Frankiaceae</taxon>
        <taxon>Protofrankia</taxon>
    </lineage>
</organism>
<reference evidence="2 3" key="1">
    <citation type="submission" date="2011-05" db="EMBL/GenBank/DDBJ databases">
        <title>Complete sequence of chromosome of Frankia symbiont of Datisca glomerata.</title>
        <authorList>
            <consortium name="US DOE Joint Genome Institute"/>
            <person name="Lucas S."/>
            <person name="Han J."/>
            <person name="Lapidus A."/>
            <person name="Cheng J.-F."/>
            <person name="Goodwin L."/>
            <person name="Pitluck S."/>
            <person name="Peters L."/>
            <person name="Mikhailova N."/>
            <person name="Chertkov O."/>
            <person name="Teshima H."/>
            <person name="Han C."/>
            <person name="Tapia R."/>
            <person name="Land M."/>
            <person name="Hauser L."/>
            <person name="Kyrpides N."/>
            <person name="Ivanova N."/>
            <person name="Pagani I."/>
            <person name="Berry A."/>
            <person name="Pawlowski K."/>
            <person name="Persson T."/>
            <person name="Vanden Heuvel B."/>
            <person name="Benson D."/>
            <person name="Woyke T."/>
        </authorList>
    </citation>
    <scope>NUCLEOTIDE SEQUENCE [LARGE SCALE GENOMIC DNA]</scope>
    <source>
        <strain evidence="3">4085684</strain>
    </source>
</reference>
<dbReference type="EMBL" id="CP002801">
    <property type="protein sequence ID" value="AEH07888.1"/>
    <property type="molecule type" value="Genomic_DNA"/>
</dbReference>
<dbReference type="KEGG" id="fsy:FsymDg_0319"/>
<gene>
    <name evidence="2" type="ordered locus">FsymDg_0319</name>
</gene>
<protein>
    <submittedName>
        <fullName evidence="2">Uncharacterized protein</fullName>
    </submittedName>
</protein>
<name>F8B3P7_9ACTN</name>
<feature type="transmembrane region" description="Helical" evidence="1">
    <location>
        <begin position="26"/>
        <end position="46"/>
    </location>
</feature>
<evidence type="ECO:0000313" key="3">
    <source>
        <dbReference type="Proteomes" id="UP000001549"/>
    </source>
</evidence>
<keyword evidence="1" id="KW-0472">Membrane</keyword>
<accession>F8B3P7</accession>
<dbReference type="HOGENOM" id="CLU_3080146_0_0_11"/>
<sequence length="52" mass="5671">MYPRQPDHSADVRPYPVPARPSTTQMIILMVGLVWLGPGSPLASLGRQVELA</sequence>